<keyword evidence="1" id="KW-0472">Membrane</keyword>
<dbReference type="AlphaFoldDB" id="A0AAJ7E732"/>
<name>A0AAJ7E732_PAPXU</name>
<feature type="transmembrane region" description="Helical" evidence="1">
    <location>
        <begin position="130"/>
        <end position="153"/>
    </location>
</feature>
<keyword evidence="1" id="KW-1133">Transmembrane helix</keyword>
<dbReference type="GeneID" id="106116345"/>
<proteinExistence type="predicted"/>
<feature type="transmembrane region" description="Helical" evidence="1">
    <location>
        <begin position="26"/>
        <end position="49"/>
    </location>
</feature>
<organism evidence="2">
    <name type="scientific">Papilio xuthus</name>
    <name type="common">Asian swallowtail butterfly</name>
    <dbReference type="NCBI Taxonomy" id="66420"/>
    <lineage>
        <taxon>Eukaryota</taxon>
        <taxon>Metazoa</taxon>
        <taxon>Ecdysozoa</taxon>
        <taxon>Arthropoda</taxon>
        <taxon>Hexapoda</taxon>
        <taxon>Insecta</taxon>
        <taxon>Pterygota</taxon>
        <taxon>Neoptera</taxon>
        <taxon>Endopterygota</taxon>
        <taxon>Lepidoptera</taxon>
        <taxon>Glossata</taxon>
        <taxon>Ditrysia</taxon>
        <taxon>Papilionoidea</taxon>
        <taxon>Papilionidae</taxon>
        <taxon>Papilioninae</taxon>
        <taxon>Papilio</taxon>
    </lineage>
</organism>
<dbReference type="Proteomes" id="UP000694872">
    <property type="component" value="Unplaced"/>
</dbReference>
<evidence type="ECO:0000256" key="1">
    <source>
        <dbReference type="SAM" id="Phobius"/>
    </source>
</evidence>
<dbReference type="KEGG" id="pxu:106116345"/>
<dbReference type="RefSeq" id="XP_013165586.1">
    <property type="nucleotide sequence ID" value="XM_013310132.1"/>
</dbReference>
<feature type="transmembrane region" description="Helical" evidence="1">
    <location>
        <begin position="70"/>
        <end position="90"/>
    </location>
</feature>
<accession>A0AAJ7E732</accession>
<evidence type="ECO:0000313" key="2">
    <source>
        <dbReference type="RefSeq" id="XP_013165586.1"/>
    </source>
</evidence>
<keyword evidence="1" id="KW-0812">Transmembrane</keyword>
<protein>
    <submittedName>
        <fullName evidence="2">Uncharacterized protein LOC106116345 isoform X1</fullName>
    </submittedName>
</protein>
<reference evidence="2" key="1">
    <citation type="submission" date="2025-08" db="UniProtKB">
        <authorList>
            <consortium name="RefSeq"/>
        </authorList>
    </citation>
    <scope>IDENTIFICATION</scope>
</reference>
<sequence>MNLNGLMETLKNYLHGHLNRTLSPRATVAIISIISLVASFADFVTSQMIPEDACQSCRSNNVLRLRANIYCLRSLLLKLFQVANLILLLGCIIENSIMMQLYIWYTLSFVVFGFVVTLVEFLSRIKREQVWTFMALFADVLYLFVIFWCLPIIDTYRKSLKGDNPLVRNSAEDVV</sequence>
<gene>
    <name evidence="2" type="primary">LOC106116345</name>
</gene>
<feature type="transmembrane region" description="Helical" evidence="1">
    <location>
        <begin position="102"/>
        <end position="123"/>
    </location>
</feature>